<accession>A0A9P0DFH2</accession>
<keyword evidence="4" id="KW-1185">Reference proteome</keyword>
<gene>
    <name evidence="3" type="ORF">PHAECO_LOCUS675</name>
</gene>
<feature type="compositionally biased region" description="Polar residues" evidence="1">
    <location>
        <begin position="1037"/>
        <end position="1060"/>
    </location>
</feature>
<evidence type="ECO:0000256" key="1">
    <source>
        <dbReference type="SAM" id="MobiDB-lite"/>
    </source>
</evidence>
<feature type="compositionally biased region" description="Low complexity" evidence="1">
    <location>
        <begin position="960"/>
        <end position="976"/>
    </location>
</feature>
<protein>
    <submittedName>
        <fullName evidence="3">Uncharacterized protein</fullName>
    </submittedName>
</protein>
<keyword evidence="2" id="KW-0732">Signal</keyword>
<feature type="compositionally biased region" description="Low complexity" evidence="1">
    <location>
        <begin position="654"/>
        <end position="663"/>
    </location>
</feature>
<feature type="compositionally biased region" description="Low complexity" evidence="1">
    <location>
        <begin position="730"/>
        <end position="740"/>
    </location>
</feature>
<feature type="compositionally biased region" description="Low complexity" evidence="1">
    <location>
        <begin position="422"/>
        <end position="435"/>
    </location>
</feature>
<reference evidence="3" key="2">
    <citation type="submission" date="2022-10" db="EMBL/GenBank/DDBJ databases">
        <authorList>
            <consortium name="ENA_rothamsted_submissions"/>
            <consortium name="culmorum"/>
            <person name="King R."/>
        </authorList>
    </citation>
    <scope>NUCLEOTIDE SEQUENCE</scope>
</reference>
<evidence type="ECO:0000256" key="2">
    <source>
        <dbReference type="SAM" id="SignalP"/>
    </source>
</evidence>
<feature type="region of interest" description="Disordered" evidence="1">
    <location>
        <begin position="1264"/>
        <end position="1287"/>
    </location>
</feature>
<evidence type="ECO:0000313" key="3">
    <source>
        <dbReference type="EMBL" id="CAH1116031.1"/>
    </source>
</evidence>
<feature type="region of interest" description="Disordered" evidence="1">
    <location>
        <begin position="1213"/>
        <end position="1236"/>
    </location>
</feature>
<feature type="chain" id="PRO_5040478556" evidence="2">
    <location>
        <begin position="20"/>
        <end position="1416"/>
    </location>
</feature>
<feature type="compositionally biased region" description="Low complexity" evidence="1">
    <location>
        <begin position="345"/>
        <end position="358"/>
    </location>
</feature>
<feature type="compositionally biased region" description="Basic and acidic residues" evidence="1">
    <location>
        <begin position="1107"/>
        <end position="1117"/>
    </location>
</feature>
<feature type="compositionally biased region" description="Low complexity" evidence="1">
    <location>
        <begin position="577"/>
        <end position="586"/>
    </location>
</feature>
<reference evidence="3" key="1">
    <citation type="submission" date="2022-01" db="EMBL/GenBank/DDBJ databases">
        <authorList>
            <person name="King R."/>
        </authorList>
    </citation>
    <scope>NUCLEOTIDE SEQUENCE</scope>
</reference>
<feature type="compositionally biased region" description="Polar residues" evidence="1">
    <location>
        <begin position="1127"/>
        <end position="1137"/>
    </location>
</feature>
<evidence type="ECO:0000313" key="4">
    <source>
        <dbReference type="Proteomes" id="UP001153737"/>
    </source>
</evidence>
<dbReference type="OrthoDB" id="27483at2759"/>
<feature type="signal peptide" evidence="2">
    <location>
        <begin position="1"/>
        <end position="19"/>
    </location>
</feature>
<sequence>MFMIRILLVLSIFSNLCECQINSGYRPNRLSHEVLKGPYHFPRLEPLAKPSPTESEDYSDVRLLKLIDSVNKRTHNHVDEHKHESTIPKIIPPFPGPQVNNNFSTTPQGFYYMGQSRETTAKSQKDNLSEPEIAPFTSAITSSPSFNGRVQFPITTNHGLQPETIPPLKSSFVALGDNESFNASPKSQLSQRFVETTPNNRMDDIFDSPVQNTQMEEGFRGIPSKNQEIFFPESEGASHPQIITPEPLLIDEFGETGTRNRKDDISESNLSKTLSSTTELTVPNRPTFSGISGGGSHPKIIKPGKPWPARPEDYAGHTSSPKTPQLVDRFEGTTAGNREDFIPDSSTSKTPSSTTKSPISNRPSFSGISGGGPHAQIIKPGRPWPARPEDYAGYTSSPKTPQLVDRFEGTTAGNREDFIPDSSTSKTPSSTTKSPISNRPSFSGISGGGPHAQIIKPGRPWPARPEDYAGYTSSLKNPQLVDRFEGTTVGNLEDLISDSRTSKTPSSTTKLPISNRPSFSGISGGGPHAQIIKPGRPWPARPEDYAGYTSSPKNPQLVDRFEGTTAGNREDFIQDWSSSRTSSSTTKVPIPNRPSFSGISGGGPHPQIIKPGKPWPARPEDYAGYTSSPKNPQLVDRFEGTTAGNREDFIQDWSSSRTSSSTTKVPIPNRPSFSGISGGGPHPQIIKPGKPWPVRPEDYAGYTSPPKNPQLVDRFEGTTAGNLEDLIPDSSTSRTSSSTTKVPIPNRPSFSGISGGGPHPQIIKPGKPWPARPEDYAGYTSPPKDPQLVDRFEGTTAGNLEDLIPDSSTSRTSSSTTKVPIPNRPSFSGISGGGPYPQIIKPGKPWPARPEDYAGHTSSPKTPQLVGRFEETTAGNREDFIPDSSTSKTPSSTTESPISNRPSFSGISGGGPHPQIIKPGKPWPARPEDYAGYTSPPKNPQLVDRFEGTTAGNLEDLISDSRTSKTPSSTTKLPISNRPSFSGISGGGPLPQIIKPGKPWPARPEDYAGYTSPSKNPQLIDRFGGTTVGNLEDLISDSRTSKIPSSTTKLPISNRPSFSGISGGGPHPQIIKPGKPWPARPEDYAGYTSFFQNPQLVERSEGTAAGNRDDFLPDPKTSKTPSSTTKLPISNRPSFSGISGGAPHPQIIKPGEPWPSARPKDYAGHSSSFQNPQIIKPGEPWPARPEDYTWNTSSPQTLQLVDRFEGTAAGKLEDSISDTSTPSGPHAQIIKPDEPWPARPEDYEGYTSSFQNLHLLDRFEGTTAGNREDFIPDSSTSKTPSSTTKLPLPNRLSFSGISEGFSSSDQFTQLVDIFETTAAVNKEDHIPESNTSKTSSLHTTKLVKRLDETTHSNQDYSDTSEKKVNLNRNSHRIQHICLESYSFRYDLKEQQQLEIKKTKHISDEFILLSKLFGFIQ</sequence>
<organism evidence="3 4">
    <name type="scientific">Phaedon cochleariae</name>
    <name type="common">Mustard beetle</name>
    <dbReference type="NCBI Taxonomy" id="80249"/>
    <lineage>
        <taxon>Eukaryota</taxon>
        <taxon>Metazoa</taxon>
        <taxon>Ecdysozoa</taxon>
        <taxon>Arthropoda</taxon>
        <taxon>Hexapoda</taxon>
        <taxon>Insecta</taxon>
        <taxon>Pterygota</taxon>
        <taxon>Neoptera</taxon>
        <taxon>Endopterygota</taxon>
        <taxon>Coleoptera</taxon>
        <taxon>Polyphaga</taxon>
        <taxon>Cucujiformia</taxon>
        <taxon>Chrysomeloidea</taxon>
        <taxon>Chrysomelidae</taxon>
        <taxon>Chrysomelinae</taxon>
        <taxon>Chrysomelini</taxon>
        <taxon>Phaedon</taxon>
    </lineage>
</organism>
<proteinExistence type="predicted"/>
<dbReference type="Proteomes" id="UP001153737">
    <property type="component" value="Chromosome 1"/>
</dbReference>
<feature type="compositionally biased region" description="Low complexity" evidence="1">
    <location>
        <begin position="498"/>
        <end position="514"/>
    </location>
</feature>
<feature type="compositionally biased region" description="Low complexity" evidence="1">
    <location>
        <begin position="1274"/>
        <end position="1287"/>
    </location>
</feature>
<dbReference type="EMBL" id="OU896707">
    <property type="protein sequence ID" value="CAH1116031.1"/>
    <property type="molecule type" value="Genomic_DNA"/>
</dbReference>
<feature type="compositionally biased region" description="Basic and acidic residues" evidence="1">
    <location>
        <begin position="868"/>
        <end position="880"/>
    </location>
</feature>
<feature type="compositionally biased region" description="Low complexity" evidence="1">
    <location>
        <begin position="807"/>
        <end position="817"/>
    </location>
</feature>
<feature type="region of interest" description="Disordered" evidence="1">
    <location>
        <begin position="258"/>
        <end position="1193"/>
    </location>
</feature>
<feature type="compositionally biased region" description="Low complexity" evidence="1">
    <location>
        <begin position="882"/>
        <end position="899"/>
    </location>
</feature>
<feature type="compositionally biased region" description="Low complexity" evidence="1">
    <location>
        <begin position="267"/>
        <end position="281"/>
    </location>
</feature>
<name>A0A9P0DFH2_PHACE</name>